<keyword evidence="4" id="KW-1185">Reference proteome</keyword>
<feature type="coiled-coil region" evidence="1">
    <location>
        <begin position="136"/>
        <end position="212"/>
    </location>
</feature>
<protein>
    <submittedName>
        <fullName evidence="3">Uncharacterized protein</fullName>
    </submittedName>
</protein>
<feature type="compositionally biased region" description="Basic residues" evidence="2">
    <location>
        <begin position="688"/>
        <end position="706"/>
    </location>
</feature>
<keyword evidence="1" id="KW-0175">Coiled coil</keyword>
<feature type="compositionally biased region" description="Basic and acidic residues" evidence="2">
    <location>
        <begin position="738"/>
        <end position="749"/>
    </location>
</feature>
<evidence type="ECO:0000313" key="3">
    <source>
        <dbReference type="EMBL" id="KAG5183163.1"/>
    </source>
</evidence>
<name>A0A835YYP3_9STRA</name>
<comment type="caution">
    <text evidence="3">The sequence shown here is derived from an EMBL/GenBank/DDBJ whole genome shotgun (WGS) entry which is preliminary data.</text>
</comment>
<evidence type="ECO:0000256" key="1">
    <source>
        <dbReference type="SAM" id="Coils"/>
    </source>
</evidence>
<sequence>MGSRGEHLVAGQASLPQNLTSAQQQAQNIETCSKPEPRGASAVLDSVHLAPEGASPASGGTAESASMRLDDVVIHLPGPPLDQDSIARLSRTFHGAPEPRHAHAVLGIVNAFVAAHGLLRDPAHVRILLAAAISHAQTWENLLEELNLDVERLRADESAMQAELGAASAAEAEAAEKSRLTKARAEQAEKVLNAEKQRLLAAMTQTQQAQEQYAAVAEERRTAVRELEDFPQLAATQLFGSRPRVSTTAAAAAASSQTAGIGVRVGGDGGDAVQVCWQPTLTPVDDDSVGAVIAQEEADSRGPRMAPRTAFFTPSAAPLDMLPAGSASQRTPSLSGVHKLASSAPRRVAGASVISAEVAGPGRHSADNAADPYASSAAGLLCLTSASATAEPAAPIEGLIGLTFGSNGVEDLLAHTPLRALTLPEPQPREDVADGDRYEYTDANGFLHELQISAELGNDKPPHEIQLNQLLAGSHTYKYHVEEIITNETHRYGSSVPRAARSPAANEQLLILVPKGTRGDATDQGDISLLLQLKKQDHVMFLGCPGGVHIDKRIAYQVQGVPLAPGKSSRVVYVFGCCRKLPRDCWQAHFSDADGGSGGTSGDGGGAGGGKGHGRGASGGGGGSAGHGGGGGRYIGSTIGDDVLGGGARAAGGKHGRGRSGGEAPCDGDRGGGVDGLSAGGQSDATAVRKHKKKAASGGRVKRRRSDGKQELSDGGSKSSHKSRKRERKQWTPYVRSDSSRLRAQEREKDRARYTHMMIRFLAAGDRIGAEAALRGMLSHRKLQGMQLDLRSEVGPDGLWRYQGVVHLPKAVDPSVVRLAVIGAFVNSTGVVQAARWDGEDIGGEHAGDPCLPDTMAAVGRISPADLRRIVECASAGISAAPPFLLRAVRAATMRSLMIPLTSGAAGSWCTTAAGKAVAPCASDLVARVRMAADRAVTTAIANLPLPLDLQALVLMFAVPRAAEAEATTLTAQIIGTRSDDSVADMVVRFCERAGGSSPPGGSGVIAPAVRPRPLRRRTATIIGDKVTPPAGISCVTARVHLVPDLQVCVRLFRQPTFAELELALSQSCHLQRAVLAAGLPCIPRLHDDRGLPLSVIGGYHANERVPWGTLSLRAATACEPRSPQPAPPPPPSIPRAALVLSTWALRGGSWTEHRRVLRSAAPCTDAELAVAAMAAAAGVGAGSVARRIVASVGGQRCAFQTCNPAWPSQLLCWVANPWVRLACRHLRSAPSVMVIEVCCVVDAEAACESGRTRRPAVPVSARPRTVASGTR</sequence>
<feature type="region of interest" description="Disordered" evidence="2">
    <location>
        <begin position="1"/>
        <end position="40"/>
    </location>
</feature>
<feature type="region of interest" description="Disordered" evidence="2">
    <location>
        <begin position="646"/>
        <end position="749"/>
    </location>
</feature>
<evidence type="ECO:0000256" key="2">
    <source>
        <dbReference type="SAM" id="MobiDB-lite"/>
    </source>
</evidence>
<organism evidence="3 4">
    <name type="scientific">Tribonema minus</name>
    <dbReference type="NCBI Taxonomy" id="303371"/>
    <lineage>
        <taxon>Eukaryota</taxon>
        <taxon>Sar</taxon>
        <taxon>Stramenopiles</taxon>
        <taxon>Ochrophyta</taxon>
        <taxon>PX clade</taxon>
        <taxon>Xanthophyceae</taxon>
        <taxon>Tribonematales</taxon>
        <taxon>Tribonemataceae</taxon>
        <taxon>Tribonema</taxon>
    </lineage>
</organism>
<accession>A0A835YYP3</accession>
<feature type="compositionally biased region" description="Polar residues" evidence="2">
    <location>
        <begin position="14"/>
        <end position="31"/>
    </location>
</feature>
<proteinExistence type="predicted"/>
<feature type="compositionally biased region" description="Basic residues" evidence="2">
    <location>
        <begin position="719"/>
        <end position="728"/>
    </location>
</feature>
<dbReference type="AlphaFoldDB" id="A0A835YYP3"/>
<dbReference type="Proteomes" id="UP000664859">
    <property type="component" value="Unassembled WGS sequence"/>
</dbReference>
<dbReference type="EMBL" id="JAFCMP010000223">
    <property type="protein sequence ID" value="KAG5183163.1"/>
    <property type="molecule type" value="Genomic_DNA"/>
</dbReference>
<feature type="region of interest" description="Disordered" evidence="2">
    <location>
        <begin position="594"/>
        <end position="629"/>
    </location>
</feature>
<feature type="compositionally biased region" description="Gly residues" evidence="2">
    <location>
        <begin position="595"/>
        <end position="629"/>
    </location>
</feature>
<evidence type="ECO:0000313" key="4">
    <source>
        <dbReference type="Proteomes" id="UP000664859"/>
    </source>
</evidence>
<gene>
    <name evidence="3" type="ORF">JKP88DRAFT_273145</name>
</gene>
<reference evidence="3" key="1">
    <citation type="submission" date="2021-02" db="EMBL/GenBank/DDBJ databases">
        <title>First Annotated Genome of the Yellow-green Alga Tribonema minus.</title>
        <authorList>
            <person name="Mahan K.M."/>
        </authorList>
    </citation>
    <scope>NUCLEOTIDE SEQUENCE</scope>
    <source>
        <strain evidence="3">UTEX B ZZ1240</strain>
    </source>
</reference>